<gene>
    <name evidence="1" type="ORF">SAMN04488070_0328</name>
</gene>
<dbReference type="RefSeq" id="WP_092854649.1">
    <property type="nucleotide sequence ID" value="NZ_FOYU01000001.1"/>
</dbReference>
<evidence type="ECO:0000313" key="1">
    <source>
        <dbReference type="EMBL" id="SFR38764.1"/>
    </source>
</evidence>
<dbReference type="EMBL" id="FOYU01000001">
    <property type="protein sequence ID" value="SFR38764.1"/>
    <property type="molecule type" value="Genomic_DNA"/>
</dbReference>
<dbReference type="GO" id="GO:0015035">
    <property type="term" value="F:protein-disulfide reductase activity"/>
    <property type="evidence" value="ECO:0007669"/>
    <property type="project" value="InterPro"/>
</dbReference>
<dbReference type="InterPro" id="IPR007263">
    <property type="entry name" value="DCC1-like"/>
</dbReference>
<name>A0A1I6G9A5_9GAMM</name>
<proteinExistence type="predicted"/>
<keyword evidence="2" id="KW-1185">Reference proteome</keyword>
<dbReference type="PANTHER" id="PTHR34290:SF2">
    <property type="entry name" value="OS04G0668800 PROTEIN"/>
    <property type="match status" value="1"/>
</dbReference>
<dbReference type="Proteomes" id="UP000199424">
    <property type="component" value="Unassembled WGS sequence"/>
</dbReference>
<organism evidence="1 2">
    <name type="scientific">Pseudidiomarina maritima</name>
    <dbReference type="NCBI Taxonomy" id="519453"/>
    <lineage>
        <taxon>Bacteria</taxon>
        <taxon>Pseudomonadati</taxon>
        <taxon>Pseudomonadota</taxon>
        <taxon>Gammaproteobacteria</taxon>
        <taxon>Alteromonadales</taxon>
        <taxon>Idiomarinaceae</taxon>
        <taxon>Pseudidiomarina</taxon>
    </lineage>
</organism>
<protein>
    <submittedName>
        <fullName evidence="1">Predicted thiol-disulfide oxidoreductase YuxK, DCC family</fullName>
    </submittedName>
</protein>
<reference evidence="2" key="1">
    <citation type="submission" date="2016-10" db="EMBL/GenBank/DDBJ databases">
        <authorList>
            <person name="Varghese N."/>
            <person name="Submissions S."/>
        </authorList>
    </citation>
    <scope>NUCLEOTIDE SEQUENCE [LARGE SCALE GENOMIC DNA]</scope>
    <source>
        <strain evidence="2">CGMCC 1.7285</strain>
    </source>
</reference>
<sequence length="145" mass="16600">MAYNSGTHKPQKEVPVATKLTLFYDGGCPLCVKEMKHLKAKDKQRKLKFENIWAVDFAERYPHIEVAEANRILHGQKANGEMIYGLDVTHAAWSAVGRGWMTATLRWPIVKWFADKGYLFFARNRNGISKLITGQERCLQCSLDE</sequence>
<dbReference type="PANTHER" id="PTHR34290">
    <property type="entry name" value="SI:CH73-390P7.2"/>
    <property type="match status" value="1"/>
</dbReference>
<evidence type="ECO:0000313" key="2">
    <source>
        <dbReference type="Proteomes" id="UP000199424"/>
    </source>
</evidence>
<dbReference type="Pfam" id="PF04134">
    <property type="entry name" value="DCC1-like"/>
    <property type="match status" value="1"/>
</dbReference>
<accession>A0A1I6G9A5</accession>
<dbReference type="InterPro" id="IPR044691">
    <property type="entry name" value="DCC1_Trx"/>
</dbReference>
<dbReference type="AlphaFoldDB" id="A0A1I6G9A5"/>